<sequence>MANPFPSDDNGRVLLRMQENGDDLAKPRDIDFTVVFPGQSSAVAFADYFRRSGYKVSVEKTGSVPELPWDVIVVKHMIPSHNEIAEFENTLSDFASPLGGRNDGWGCFAQPTRH</sequence>
<dbReference type="InterPro" id="IPR036701">
    <property type="entry name" value="RraB-like_sf"/>
</dbReference>
<evidence type="ECO:0000313" key="3">
    <source>
        <dbReference type="Proteomes" id="UP000593892"/>
    </source>
</evidence>
<name>A0A7S7SKD7_PALFE</name>
<dbReference type="SUPFAM" id="SSF89946">
    <property type="entry name" value="Hypothetical protein VC0424"/>
    <property type="match status" value="1"/>
</dbReference>
<keyword evidence="3" id="KW-1185">Reference proteome</keyword>
<dbReference type="RefSeq" id="WP_194448589.1">
    <property type="nucleotide sequence ID" value="NZ_CP063849.1"/>
</dbReference>
<evidence type="ECO:0000313" key="2">
    <source>
        <dbReference type="EMBL" id="QOY86920.1"/>
    </source>
</evidence>
<protein>
    <submittedName>
        <fullName evidence="2">Ribonuclease E inhibitor RraB</fullName>
    </submittedName>
</protein>
<feature type="domain" description="Regulator of ribonuclease activity B" evidence="1">
    <location>
        <begin position="8"/>
        <end position="107"/>
    </location>
</feature>
<dbReference type="EMBL" id="CP063849">
    <property type="protein sequence ID" value="QOY86920.1"/>
    <property type="molecule type" value="Genomic_DNA"/>
</dbReference>
<organism evidence="2 3">
    <name type="scientific">Paludibaculum fermentans</name>
    <dbReference type="NCBI Taxonomy" id="1473598"/>
    <lineage>
        <taxon>Bacteria</taxon>
        <taxon>Pseudomonadati</taxon>
        <taxon>Acidobacteriota</taxon>
        <taxon>Terriglobia</taxon>
        <taxon>Bryobacterales</taxon>
        <taxon>Bryobacteraceae</taxon>
        <taxon>Paludibaculum</taxon>
    </lineage>
</organism>
<proteinExistence type="predicted"/>
<dbReference type="InterPro" id="IPR009671">
    <property type="entry name" value="RraB_dom"/>
</dbReference>
<dbReference type="KEGG" id="pfer:IRI77_29715"/>
<dbReference type="Pfam" id="PF06877">
    <property type="entry name" value="RraB"/>
    <property type="match status" value="1"/>
</dbReference>
<accession>A0A7S7SKD7</accession>
<dbReference type="AlphaFoldDB" id="A0A7S7SKD7"/>
<reference evidence="2 3" key="1">
    <citation type="submission" date="2020-10" db="EMBL/GenBank/DDBJ databases">
        <title>Complete genome sequence of Paludibaculum fermentans P105T, a facultatively anaerobic acidobacterium capable of dissimilatory Fe(III) reduction.</title>
        <authorList>
            <person name="Dedysh S.N."/>
            <person name="Beletsky A.V."/>
            <person name="Kulichevskaya I.S."/>
            <person name="Mardanov A.V."/>
            <person name="Ravin N.V."/>
        </authorList>
    </citation>
    <scope>NUCLEOTIDE SEQUENCE [LARGE SCALE GENOMIC DNA]</scope>
    <source>
        <strain evidence="2 3">P105</strain>
    </source>
</reference>
<gene>
    <name evidence="2" type="ORF">IRI77_29715</name>
</gene>
<evidence type="ECO:0000259" key="1">
    <source>
        <dbReference type="Pfam" id="PF06877"/>
    </source>
</evidence>
<dbReference type="Proteomes" id="UP000593892">
    <property type="component" value="Chromosome"/>
</dbReference>
<dbReference type="Gene3D" id="3.30.70.970">
    <property type="entry name" value="RraB-like"/>
    <property type="match status" value="1"/>
</dbReference>